<evidence type="ECO:0000313" key="1">
    <source>
        <dbReference type="EMBL" id="MBS5358005.1"/>
    </source>
</evidence>
<protein>
    <submittedName>
        <fullName evidence="1">Uncharacterized protein</fullName>
    </submittedName>
</protein>
<organism evidence="1 2">
    <name type="scientific">Streptococcus parasanguinis</name>
    <dbReference type="NCBI Taxonomy" id="1318"/>
    <lineage>
        <taxon>Bacteria</taxon>
        <taxon>Bacillati</taxon>
        <taxon>Bacillota</taxon>
        <taxon>Bacilli</taxon>
        <taxon>Lactobacillales</taxon>
        <taxon>Streptococcaceae</taxon>
        <taxon>Streptococcus</taxon>
    </lineage>
</organism>
<accession>A0A943DJ43</accession>
<dbReference type="AlphaFoldDB" id="A0A943DJ43"/>
<comment type="caution">
    <text evidence="1">The sequence shown here is derived from an EMBL/GenBank/DDBJ whole genome shotgun (WGS) entry which is preliminary data.</text>
</comment>
<gene>
    <name evidence="1" type="ORF">KHX87_02695</name>
</gene>
<proteinExistence type="predicted"/>
<name>A0A943DJ43_STRPA</name>
<reference evidence="1" key="1">
    <citation type="submission" date="2021-02" db="EMBL/GenBank/DDBJ databases">
        <title>Infant gut strain persistence is associated with maternal origin, phylogeny, and functional potential including surface adhesion and iron acquisition.</title>
        <authorList>
            <person name="Lou Y.C."/>
        </authorList>
    </citation>
    <scope>NUCLEOTIDE SEQUENCE</scope>
    <source>
        <strain evidence="1">L3_098_011G1_dasL3_098_011G1_concoct_7</strain>
    </source>
</reference>
<sequence length="95" mass="10475">MPISLPFMNEKLLEVLKAQQRLAVKAAVAVAVNTIKFTNAPLQRNLKTKAEELENYAKKTYSQNITDGLEGQAATAAKDYLSKVSKPELTSPLRN</sequence>
<dbReference type="RefSeq" id="WP_080979623.1">
    <property type="nucleotide sequence ID" value="NZ_JUYP01000116.1"/>
</dbReference>
<dbReference type="EMBL" id="JAGZFP010000003">
    <property type="protein sequence ID" value="MBS5358005.1"/>
    <property type="molecule type" value="Genomic_DNA"/>
</dbReference>
<dbReference type="Proteomes" id="UP000709219">
    <property type="component" value="Unassembled WGS sequence"/>
</dbReference>
<evidence type="ECO:0000313" key="2">
    <source>
        <dbReference type="Proteomes" id="UP000709219"/>
    </source>
</evidence>